<keyword evidence="1" id="KW-0472">Membrane</keyword>
<keyword evidence="1" id="KW-0812">Transmembrane</keyword>
<comment type="caution">
    <text evidence="2">The sequence shown here is derived from an EMBL/GenBank/DDBJ whole genome shotgun (WGS) entry which is preliminary data.</text>
</comment>
<dbReference type="InterPro" id="IPR023365">
    <property type="entry name" value="Sortase_dom-sf"/>
</dbReference>
<dbReference type="SUPFAM" id="SSF63817">
    <property type="entry name" value="Sortase"/>
    <property type="match status" value="1"/>
</dbReference>
<evidence type="ECO:0000313" key="3">
    <source>
        <dbReference type="Proteomes" id="UP000247978"/>
    </source>
</evidence>
<dbReference type="Gene3D" id="2.40.260.10">
    <property type="entry name" value="Sortase"/>
    <property type="match status" value="1"/>
</dbReference>
<reference evidence="2 3" key="1">
    <citation type="submission" date="2018-05" db="EMBL/GenBank/DDBJ databases">
        <title>Genomic Encyclopedia of Type Strains, Phase IV (KMG-IV): sequencing the most valuable type-strain genomes for metagenomic binning, comparative biology and taxonomic classification.</title>
        <authorList>
            <person name="Goeker M."/>
        </authorList>
    </citation>
    <scope>NUCLEOTIDE SEQUENCE [LARGE SCALE GENOMIC DNA]</scope>
    <source>
        <strain evidence="2 3">DSM 28556</strain>
    </source>
</reference>
<proteinExistence type="predicted"/>
<protein>
    <submittedName>
        <fullName evidence="2">LPXTG-site transpeptidase (Sortase) family protein</fullName>
    </submittedName>
</protein>
<name>A0A2V3VZC1_9BACI</name>
<organism evidence="2 3">
    <name type="scientific">Pseudogracilibacillus auburnensis</name>
    <dbReference type="NCBI Taxonomy" id="1494959"/>
    <lineage>
        <taxon>Bacteria</taxon>
        <taxon>Bacillati</taxon>
        <taxon>Bacillota</taxon>
        <taxon>Bacilli</taxon>
        <taxon>Bacillales</taxon>
        <taxon>Bacillaceae</taxon>
        <taxon>Pseudogracilibacillus</taxon>
    </lineage>
</organism>
<keyword evidence="1" id="KW-1133">Transmembrane helix</keyword>
<keyword evidence="3" id="KW-1185">Reference proteome</keyword>
<dbReference type="Proteomes" id="UP000247978">
    <property type="component" value="Unassembled WGS sequence"/>
</dbReference>
<dbReference type="EMBL" id="QJJQ01000008">
    <property type="protein sequence ID" value="PXW86251.1"/>
    <property type="molecule type" value="Genomic_DNA"/>
</dbReference>
<dbReference type="AlphaFoldDB" id="A0A2V3VZC1"/>
<sequence>MTLLTCDPYMINSHRMLVTGHRVPYVPEQAEEVRSNDYTLYYLVGSILALLLIIFFIYRRMKKRGEGQ</sequence>
<evidence type="ECO:0000256" key="1">
    <source>
        <dbReference type="SAM" id="Phobius"/>
    </source>
</evidence>
<accession>A0A2V3VZC1</accession>
<gene>
    <name evidence="2" type="ORF">DFR56_10866</name>
</gene>
<evidence type="ECO:0000313" key="2">
    <source>
        <dbReference type="EMBL" id="PXW86251.1"/>
    </source>
</evidence>
<feature type="transmembrane region" description="Helical" evidence="1">
    <location>
        <begin position="40"/>
        <end position="58"/>
    </location>
</feature>